<dbReference type="Pfam" id="PF22740">
    <property type="entry name" value="PapZ_C"/>
    <property type="match status" value="1"/>
</dbReference>
<organism evidence="2 3">
    <name type="scientific">Streptomyces showdoensis</name>
    <dbReference type="NCBI Taxonomy" id="68268"/>
    <lineage>
        <taxon>Bacteria</taxon>
        <taxon>Bacillati</taxon>
        <taxon>Actinomycetota</taxon>
        <taxon>Actinomycetes</taxon>
        <taxon>Kitasatosporales</taxon>
        <taxon>Streptomycetaceae</taxon>
        <taxon>Streptomyces</taxon>
    </lineage>
</organism>
<gene>
    <name evidence="2" type="ORF">VO63_05200</name>
</gene>
<dbReference type="EMBL" id="LAQS01000006">
    <property type="protein sequence ID" value="KKZ74850.1"/>
    <property type="molecule type" value="Genomic_DNA"/>
</dbReference>
<proteinExistence type="predicted"/>
<evidence type="ECO:0000313" key="2">
    <source>
        <dbReference type="EMBL" id="KKZ74850.1"/>
    </source>
</evidence>
<dbReference type="PANTHER" id="PTHR30448:SF0">
    <property type="entry name" value="RNASE ADAPTER PROTEIN RAPZ"/>
    <property type="match status" value="1"/>
</dbReference>
<evidence type="ECO:0000313" key="3">
    <source>
        <dbReference type="Proteomes" id="UP000265325"/>
    </source>
</evidence>
<comment type="caution">
    <text evidence="2">The sequence shown here is derived from an EMBL/GenBank/DDBJ whole genome shotgun (WGS) entry which is preliminary data.</text>
</comment>
<feature type="domain" description="RapZ C-terminal" evidence="1">
    <location>
        <begin position="4"/>
        <end position="123"/>
    </location>
</feature>
<dbReference type="RefSeq" id="WP_046906351.1">
    <property type="nucleotide sequence ID" value="NZ_BAAAXG010000026.1"/>
</dbReference>
<evidence type="ECO:0000259" key="1">
    <source>
        <dbReference type="Pfam" id="PF22740"/>
    </source>
</evidence>
<dbReference type="Proteomes" id="UP000265325">
    <property type="component" value="Unassembled WGS sequence"/>
</dbReference>
<name>A0A2P2GTM2_STREW</name>
<reference evidence="2 3" key="1">
    <citation type="submission" date="2015-05" db="EMBL/GenBank/DDBJ databases">
        <title>Draft Genome assembly of Streptomyces showdoensis.</title>
        <authorList>
            <person name="Thapa K.K."/>
            <person name="Metsa-Ketela M."/>
        </authorList>
    </citation>
    <scope>NUCLEOTIDE SEQUENCE [LARGE SCALE GENOMIC DNA]</scope>
    <source>
        <strain evidence="2 3">ATCC 15227</strain>
    </source>
</reference>
<sequence length="133" mass="14781">MTIHIRITSYGTGHNDPPTGTNPLVVDTTGLHNPPDDPRVRAALTQLTGRDQHVADYVMSTPGAEALVDATRRLAERRIRNGQQTIDIHVHCYGGRHRSVTIAEQLGEQLARHGRVTINHRHIGKPILPSRKR</sequence>
<dbReference type="InterPro" id="IPR053931">
    <property type="entry name" value="RapZ_C"/>
</dbReference>
<dbReference type="AlphaFoldDB" id="A0A2P2GTM2"/>
<keyword evidence="3" id="KW-1185">Reference proteome</keyword>
<protein>
    <recommendedName>
        <fullName evidence="1">RapZ C-terminal domain-containing protein</fullName>
    </recommendedName>
</protein>
<accession>A0A2P2GTM2</accession>
<dbReference type="InterPro" id="IPR005337">
    <property type="entry name" value="RapZ-like"/>
</dbReference>
<dbReference type="GO" id="GO:0005524">
    <property type="term" value="F:ATP binding"/>
    <property type="evidence" value="ECO:0007669"/>
    <property type="project" value="InterPro"/>
</dbReference>
<dbReference type="PANTHER" id="PTHR30448">
    <property type="entry name" value="RNASE ADAPTER PROTEIN RAPZ"/>
    <property type="match status" value="1"/>
</dbReference>